<evidence type="ECO:0000256" key="4">
    <source>
        <dbReference type="ARBA" id="ARBA00022801"/>
    </source>
</evidence>
<dbReference type="Pfam" id="PF23282">
    <property type="entry name" value="WHD_ROQ1"/>
    <property type="match status" value="1"/>
</dbReference>
<protein>
    <recommendedName>
        <fullName evidence="1">ADP-ribosyl cyclase/cyclic ADP-ribose hydrolase</fullName>
        <ecNumber evidence="1">3.2.2.6</ecNumber>
    </recommendedName>
</protein>
<dbReference type="Proteomes" id="UP000237000">
    <property type="component" value="Unassembled WGS sequence"/>
</dbReference>
<evidence type="ECO:0000256" key="5">
    <source>
        <dbReference type="ARBA" id="ARBA00022821"/>
    </source>
</evidence>
<dbReference type="InterPro" id="IPR042197">
    <property type="entry name" value="Apaf_helical"/>
</dbReference>
<accession>A0A2P5EQD6</accession>
<dbReference type="InterPro" id="IPR002182">
    <property type="entry name" value="NB-ARC"/>
</dbReference>
<organism evidence="9 10">
    <name type="scientific">Trema orientale</name>
    <name type="common">Charcoal tree</name>
    <name type="synonym">Celtis orientalis</name>
    <dbReference type="NCBI Taxonomy" id="63057"/>
    <lineage>
        <taxon>Eukaryota</taxon>
        <taxon>Viridiplantae</taxon>
        <taxon>Streptophyta</taxon>
        <taxon>Embryophyta</taxon>
        <taxon>Tracheophyta</taxon>
        <taxon>Spermatophyta</taxon>
        <taxon>Magnoliopsida</taxon>
        <taxon>eudicotyledons</taxon>
        <taxon>Gunneridae</taxon>
        <taxon>Pentapetalae</taxon>
        <taxon>rosids</taxon>
        <taxon>fabids</taxon>
        <taxon>Rosales</taxon>
        <taxon>Cannabaceae</taxon>
        <taxon>Trema</taxon>
    </lineage>
</organism>
<evidence type="ECO:0000313" key="10">
    <source>
        <dbReference type="Proteomes" id="UP000237000"/>
    </source>
</evidence>
<dbReference type="Pfam" id="PF01582">
    <property type="entry name" value="TIR"/>
    <property type="match status" value="1"/>
</dbReference>
<evidence type="ECO:0000313" key="9">
    <source>
        <dbReference type="EMBL" id="PON87771.1"/>
    </source>
</evidence>
<dbReference type="InterPro" id="IPR044974">
    <property type="entry name" value="Disease_R_plants"/>
</dbReference>
<dbReference type="Pfam" id="PF20160">
    <property type="entry name" value="C-JID"/>
    <property type="match status" value="1"/>
</dbReference>
<dbReference type="Gene3D" id="3.40.50.10140">
    <property type="entry name" value="Toll/interleukin-1 receptor homology (TIR) domain"/>
    <property type="match status" value="1"/>
</dbReference>
<evidence type="ECO:0000256" key="7">
    <source>
        <dbReference type="ARBA" id="ARBA00047304"/>
    </source>
</evidence>
<dbReference type="InterPro" id="IPR027417">
    <property type="entry name" value="P-loop_NTPase"/>
</dbReference>
<keyword evidence="4" id="KW-0378">Hydrolase</keyword>
<dbReference type="InterPro" id="IPR045344">
    <property type="entry name" value="C-JID"/>
</dbReference>
<dbReference type="EMBL" id="JXTC01000113">
    <property type="protein sequence ID" value="PON87771.1"/>
    <property type="molecule type" value="Genomic_DNA"/>
</dbReference>
<dbReference type="SUPFAM" id="SSF52200">
    <property type="entry name" value="Toll/Interleukin receptor TIR domain"/>
    <property type="match status" value="1"/>
</dbReference>
<dbReference type="PROSITE" id="PS50104">
    <property type="entry name" value="TIR"/>
    <property type="match status" value="1"/>
</dbReference>
<dbReference type="GO" id="GO:0051707">
    <property type="term" value="P:response to other organism"/>
    <property type="evidence" value="ECO:0007669"/>
    <property type="project" value="UniProtKB-ARBA"/>
</dbReference>
<evidence type="ECO:0000256" key="3">
    <source>
        <dbReference type="ARBA" id="ARBA00022737"/>
    </source>
</evidence>
<dbReference type="InterPro" id="IPR000157">
    <property type="entry name" value="TIR_dom"/>
</dbReference>
<dbReference type="PANTHER" id="PTHR11017:SF479">
    <property type="entry name" value="DISEASE RESISTANCE PROTEIN (TIR-NBS-LRR CLASS) FAMILY"/>
    <property type="match status" value="1"/>
</dbReference>
<keyword evidence="10" id="KW-1185">Reference proteome</keyword>
<gene>
    <name evidence="9" type="primary">TorTNL24</name>
    <name evidence="9" type="ORF">TorRG33x02_164660</name>
</gene>
<dbReference type="SUPFAM" id="SSF52058">
    <property type="entry name" value="L domain-like"/>
    <property type="match status" value="1"/>
</dbReference>
<dbReference type="FunFam" id="3.40.50.10140:FF:000007">
    <property type="entry name" value="Disease resistance protein (TIR-NBS-LRR class)"/>
    <property type="match status" value="1"/>
</dbReference>
<dbReference type="GO" id="GO:0006952">
    <property type="term" value="P:defense response"/>
    <property type="evidence" value="ECO:0007669"/>
    <property type="project" value="UniProtKB-KW"/>
</dbReference>
<dbReference type="PANTHER" id="PTHR11017">
    <property type="entry name" value="LEUCINE-RICH REPEAT-CONTAINING PROTEIN"/>
    <property type="match status" value="1"/>
</dbReference>
<keyword evidence="6" id="KW-0520">NAD</keyword>
<keyword evidence="2" id="KW-0433">Leucine-rich repeat</keyword>
<dbReference type="InterPro" id="IPR036390">
    <property type="entry name" value="WH_DNA-bd_sf"/>
</dbReference>
<name>A0A2P5EQD6_TREOI</name>
<dbReference type="Gene3D" id="1.10.8.430">
    <property type="entry name" value="Helical domain of apoptotic protease-activating factors"/>
    <property type="match status" value="1"/>
</dbReference>
<evidence type="ECO:0000256" key="2">
    <source>
        <dbReference type="ARBA" id="ARBA00022614"/>
    </source>
</evidence>
<dbReference type="SUPFAM" id="SSF52540">
    <property type="entry name" value="P-loop containing nucleoside triphosphate hydrolases"/>
    <property type="match status" value="1"/>
</dbReference>
<dbReference type="Pfam" id="PF00931">
    <property type="entry name" value="NB-ARC"/>
    <property type="match status" value="1"/>
</dbReference>
<sequence>MADSAAAPSSSSSSSNSTGNKYHVFISFRGEDTRKTFTSHLYHAFSVKKMNAYIDEESLKKGDEISPSLLKAIEESMISVIILSEDYASSRWCLDELTHILRCNETNNQIAIPVFYGVNPSDVQKQQGSYASAFAAHEVRFKDQMEKLQQWRNSLTRVADFSGFDSSNYGSDSKLVEAVVQDIKEKLNSIILPSDVEDMVGIDKRIHDVESMLSIGSSGVRIIGIWGMGGIGKTTLARAIYQRFAAQNQFEARCFLENVKKNSERDGLSKLRKKLFSEILSERQSSNEPGQFVKDRLHCTKVFLVLDDIDEKKQLEYFARDRNWFGGGSRIIITTRDKEVLTYIQADEIYEVKKLNSDEALLLFCSKAFQRNSPAPDYVNLSERVVNYAKGIPLALEVLGSHLSKRSVKEWERKDENFVKRLLDAFGLSPEIGIGILIDRSLITLRNNIIQMHDLLEQMGQRIVHEESKSKPGERSRLWLKEDVIYVLRYNTGTEAVQGMSLETREPMKAIRVKPTVFNAMHNLKYIKFINHYYENSPFDFPHGLESLPEELRYINWNNYPLKYLPSDFTPEKLVELHLIDSKLEHLWNGVQNVEKLKVIDLSDSKNLVQIPDLSQAVNLEKMILSRCTRLENLPSSIGMLVSLQSLKLSYSSNFNRFPELPVNLKHLNMRGTAIEEVPKSIEFLSHLQTLKLDRCGRLKSLPNTICKLKSLQRLDLRYCSQLECLPEFLEPMEHLTQFHILESGIRELPSSIGNLIGLLHSLDLTDCKNLQSIPQKFYHPHSEYFDPSNCPKLRFLKRLNLYGTSVSEIPDWIFYLPMLDTLGLSQTMIRTIPTCIKSSKLRSLYVYDCKLLQSLPELSLSIKEVNARGCTSLEMISNTSTLLTQEEPWKPWDRHEAEYRENFTFNDCLKLDHSNIITEFQNRALRLAVGYALRPKETELKPDLGPKVFISFAGDKIPMWFDHQNDDGCVINVKLPTNRHDSTNFMGFASCVVVTVRGNNGREDLELDILDFKLKCDVYIKTDEGEERHLEFREFIDDTGSGPITSHMLMWHFDENDNDISSAKEISFDFCALNEKNDDDWLELDYKVERCGIHMLTSRDAEEFGITSPVRNQVDLIDEPCRNKRTKLSSFS</sequence>
<keyword evidence="3" id="KW-0677">Repeat</keyword>
<evidence type="ECO:0000256" key="6">
    <source>
        <dbReference type="ARBA" id="ARBA00023027"/>
    </source>
</evidence>
<feature type="domain" description="TIR" evidence="8">
    <location>
        <begin position="20"/>
        <end position="187"/>
    </location>
</feature>
<dbReference type="GO" id="GO:0043531">
    <property type="term" value="F:ADP binding"/>
    <property type="evidence" value="ECO:0007669"/>
    <property type="project" value="InterPro"/>
</dbReference>
<dbReference type="InterPro" id="IPR032675">
    <property type="entry name" value="LRR_dom_sf"/>
</dbReference>
<dbReference type="InterPro" id="IPR035897">
    <property type="entry name" value="Toll_tir_struct_dom_sf"/>
</dbReference>
<dbReference type="SMART" id="SM00255">
    <property type="entry name" value="TIR"/>
    <property type="match status" value="1"/>
</dbReference>
<reference evidence="10" key="1">
    <citation type="submission" date="2016-06" db="EMBL/GenBank/DDBJ databases">
        <title>Parallel loss of symbiosis genes in relatives of nitrogen-fixing non-legume Parasponia.</title>
        <authorList>
            <person name="Van Velzen R."/>
            <person name="Holmer R."/>
            <person name="Bu F."/>
            <person name="Rutten L."/>
            <person name="Van Zeijl A."/>
            <person name="Liu W."/>
            <person name="Santuari L."/>
            <person name="Cao Q."/>
            <person name="Sharma T."/>
            <person name="Shen D."/>
            <person name="Roswanjaya Y."/>
            <person name="Wardhani T."/>
            <person name="Kalhor M.S."/>
            <person name="Jansen J."/>
            <person name="Van den Hoogen J."/>
            <person name="Gungor B."/>
            <person name="Hartog M."/>
            <person name="Hontelez J."/>
            <person name="Verver J."/>
            <person name="Yang W.-C."/>
            <person name="Schijlen E."/>
            <person name="Repin R."/>
            <person name="Schilthuizen M."/>
            <person name="Schranz E."/>
            <person name="Heidstra R."/>
            <person name="Miyata K."/>
            <person name="Fedorova E."/>
            <person name="Kohlen W."/>
            <person name="Bisseling T."/>
            <person name="Smit S."/>
            <person name="Geurts R."/>
        </authorList>
    </citation>
    <scope>NUCLEOTIDE SEQUENCE [LARGE SCALE GENOMIC DNA]</scope>
    <source>
        <strain evidence="10">cv. RG33-2</strain>
    </source>
</reference>
<dbReference type="Gene3D" id="3.40.50.300">
    <property type="entry name" value="P-loop containing nucleotide triphosphate hydrolases"/>
    <property type="match status" value="1"/>
</dbReference>
<keyword evidence="5" id="KW-0611">Plant defense</keyword>
<dbReference type="OrthoDB" id="1180751at2759"/>
<dbReference type="AlphaFoldDB" id="A0A2P5EQD6"/>
<proteinExistence type="predicted"/>
<dbReference type="InterPro" id="IPR055414">
    <property type="entry name" value="LRR_R13L4/SHOC2-like"/>
</dbReference>
<comment type="caution">
    <text evidence="9">The sequence shown here is derived from an EMBL/GenBank/DDBJ whole genome shotgun (WGS) entry which is preliminary data.</text>
</comment>
<dbReference type="InterPro" id="IPR058192">
    <property type="entry name" value="WHD_ROQ1-like"/>
</dbReference>
<dbReference type="GO" id="GO:0007165">
    <property type="term" value="P:signal transduction"/>
    <property type="evidence" value="ECO:0007669"/>
    <property type="project" value="InterPro"/>
</dbReference>
<dbReference type="GO" id="GO:0061809">
    <property type="term" value="F:NAD+ nucleosidase activity, cyclic ADP-ribose generating"/>
    <property type="evidence" value="ECO:0007669"/>
    <property type="project" value="UniProtKB-EC"/>
</dbReference>
<evidence type="ECO:0000259" key="8">
    <source>
        <dbReference type="PROSITE" id="PS50104"/>
    </source>
</evidence>
<dbReference type="PRINTS" id="PR00364">
    <property type="entry name" value="DISEASERSIST"/>
</dbReference>
<dbReference type="Pfam" id="PF23598">
    <property type="entry name" value="LRR_14"/>
    <property type="match status" value="1"/>
</dbReference>
<dbReference type="Gene3D" id="3.80.10.10">
    <property type="entry name" value="Ribonuclease Inhibitor"/>
    <property type="match status" value="3"/>
</dbReference>
<evidence type="ECO:0000256" key="1">
    <source>
        <dbReference type="ARBA" id="ARBA00011982"/>
    </source>
</evidence>
<dbReference type="InParanoid" id="A0A2P5EQD6"/>
<dbReference type="EC" id="3.2.2.6" evidence="1"/>
<dbReference type="SUPFAM" id="SSF46785">
    <property type="entry name" value="Winged helix' DNA-binding domain"/>
    <property type="match status" value="1"/>
</dbReference>
<comment type="catalytic activity">
    <reaction evidence="7">
        <text>NAD(+) + H2O = ADP-D-ribose + nicotinamide + H(+)</text>
        <dbReference type="Rhea" id="RHEA:16301"/>
        <dbReference type="ChEBI" id="CHEBI:15377"/>
        <dbReference type="ChEBI" id="CHEBI:15378"/>
        <dbReference type="ChEBI" id="CHEBI:17154"/>
        <dbReference type="ChEBI" id="CHEBI:57540"/>
        <dbReference type="ChEBI" id="CHEBI:57967"/>
        <dbReference type="EC" id="3.2.2.6"/>
    </reaction>
    <physiologicalReaction direction="left-to-right" evidence="7">
        <dbReference type="Rhea" id="RHEA:16302"/>
    </physiologicalReaction>
</comment>